<organism evidence="1 2">
    <name type="scientific">Microvirga arabica</name>
    <dbReference type="NCBI Taxonomy" id="1128671"/>
    <lineage>
        <taxon>Bacteria</taxon>
        <taxon>Pseudomonadati</taxon>
        <taxon>Pseudomonadota</taxon>
        <taxon>Alphaproteobacteria</taxon>
        <taxon>Hyphomicrobiales</taxon>
        <taxon>Methylobacteriaceae</taxon>
        <taxon>Microvirga</taxon>
    </lineage>
</organism>
<keyword evidence="2" id="KW-1185">Reference proteome</keyword>
<dbReference type="RefSeq" id="WP_203275351.1">
    <property type="nucleotide sequence ID" value="NZ_JAFBID010000108.1"/>
</dbReference>
<evidence type="ECO:0000313" key="2">
    <source>
        <dbReference type="Proteomes" id="UP001593940"/>
    </source>
</evidence>
<sequence>MMSVEGAPTYWFDRKASFGILWEQIADDHFEIVRHGRVEMVVEREASMRAFYAEIGSVAPKTGKAFATVEQIDTTAVDILKRVLAGEEKPIAAIAAMQALSRAALLQAMPAHKRYLLEAA</sequence>
<dbReference type="Proteomes" id="UP001593940">
    <property type="component" value="Unassembled WGS sequence"/>
</dbReference>
<comment type="caution">
    <text evidence="1">The sequence shown here is derived from an EMBL/GenBank/DDBJ whole genome shotgun (WGS) entry which is preliminary data.</text>
</comment>
<name>A0ABV6Y9P3_9HYPH</name>
<reference evidence="1 2" key="1">
    <citation type="submission" date="2024-09" db="EMBL/GenBank/DDBJ databases">
        <title>Nodulacao em especies de Leguminosae Basais da Amazonia e Caracterizacao dos Rizobios e Bacterias Associadas aos Nodulos.</title>
        <authorList>
            <person name="Jambeiro I.C.A."/>
            <person name="Lopes I.S."/>
            <person name="Aguiar E.R.G.R."/>
            <person name="Santos A.F.J."/>
            <person name="Dos Santos J.M.F."/>
            <person name="Gross E."/>
        </authorList>
    </citation>
    <scope>NUCLEOTIDE SEQUENCE [LARGE SCALE GENOMIC DNA]</scope>
    <source>
        <strain evidence="1 2">BRUESC1165</strain>
    </source>
</reference>
<gene>
    <name evidence="1" type="ORF">ACETIH_14540</name>
</gene>
<proteinExistence type="predicted"/>
<evidence type="ECO:0000313" key="1">
    <source>
        <dbReference type="EMBL" id="MFC1457910.1"/>
    </source>
</evidence>
<dbReference type="EMBL" id="JBHOMY010000036">
    <property type="protein sequence ID" value="MFC1457910.1"/>
    <property type="molecule type" value="Genomic_DNA"/>
</dbReference>
<protein>
    <submittedName>
        <fullName evidence="1">Uncharacterized protein</fullName>
    </submittedName>
</protein>
<accession>A0ABV6Y9P3</accession>